<protein>
    <submittedName>
        <fullName evidence="1">Uncharacterized protein</fullName>
    </submittedName>
</protein>
<dbReference type="AlphaFoldDB" id="A0A3S9UUM9"/>
<accession>A0A3S9UUM9</accession>
<keyword evidence="2" id="KW-1185">Reference proteome</keyword>
<reference evidence="2" key="1">
    <citation type="submission" date="2018-12" db="EMBL/GenBank/DDBJ databases">
        <title>Complete genome sequence of Paenibacillus sp. MBLB1234.</title>
        <authorList>
            <person name="Nam Y.-D."/>
            <person name="Kang J."/>
            <person name="Chung W.-H."/>
            <person name="Park Y.S."/>
        </authorList>
    </citation>
    <scope>NUCLEOTIDE SEQUENCE [LARGE SCALE GENOMIC DNA]</scope>
    <source>
        <strain evidence="2">MBLB1234</strain>
    </source>
</reference>
<dbReference type="Proteomes" id="UP000270678">
    <property type="component" value="Chromosome"/>
</dbReference>
<dbReference type="OrthoDB" id="2616381at2"/>
<evidence type="ECO:0000313" key="2">
    <source>
        <dbReference type="Proteomes" id="UP000270678"/>
    </source>
</evidence>
<name>A0A3S9UUM9_9BACL</name>
<dbReference type="RefSeq" id="WP_126996283.1">
    <property type="nucleotide sequence ID" value="NZ_CP034346.1"/>
</dbReference>
<evidence type="ECO:0000313" key="1">
    <source>
        <dbReference type="EMBL" id="AZS14025.1"/>
    </source>
</evidence>
<dbReference type="EMBL" id="CP034346">
    <property type="protein sequence ID" value="AZS14025.1"/>
    <property type="molecule type" value="Genomic_DNA"/>
</dbReference>
<proteinExistence type="predicted"/>
<dbReference type="KEGG" id="plut:EI981_05865"/>
<gene>
    <name evidence="1" type="ORF">EI981_05865</name>
</gene>
<sequence length="252" mass="28958">MVKCTLPNEELFYLCMLAGAESLLGIEDLRGNLDTEEIRNKWIAVSDRLIHKGILSFEENSELYIDSDYAELISVLAFPEQAFACLLEENDEVSLEFIHSRHGKYTSLKGEENCEVELFLERDDCFKLLVEHFLLSDCLEELQFDLPAEIINYAFALAGTGAVKSSAMMLEPYGLKYEVAEELTRAVYDESLCRIVAGYRFDREHPAEALFHCLKTPQGTWITCMRQGREQVRLFRQRPEAALRQIIQFHGI</sequence>
<organism evidence="1 2">
    <name type="scientific">Paenibacillus lutimineralis</name>
    <dbReference type="NCBI Taxonomy" id="2707005"/>
    <lineage>
        <taxon>Bacteria</taxon>
        <taxon>Bacillati</taxon>
        <taxon>Bacillota</taxon>
        <taxon>Bacilli</taxon>
        <taxon>Bacillales</taxon>
        <taxon>Paenibacillaceae</taxon>
        <taxon>Paenibacillus</taxon>
    </lineage>
</organism>